<evidence type="ECO:0000256" key="1">
    <source>
        <dbReference type="SAM" id="MobiDB-lite"/>
    </source>
</evidence>
<evidence type="ECO:0008006" key="5">
    <source>
        <dbReference type="Google" id="ProtNLM"/>
    </source>
</evidence>
<evidence type="ECO:0000256" key="2">
    <source>
        <dbReference type="SAM" id="SignalP"/>
    </source>
</evidence>
<organism evidence="3 4">
    <name type="scientific">Thermothielavioides terrestris (strain ATCC 38088 / NRRL 8126)</name>
    <name type="common">Thielavia terrestris</name>
    <dbReference type="NCBI Taxonomy" id="578455"/>
    <lineage>
        <taxon>Eukaryota</taxon>
        <taxon>Fungi</taxon>
        <taxon>Dikarya</taxon>
        <taxon>Ascomycota</taxon>
        <taxon>Pezizomycotina</taxon>
        <taxon>Sordariomycetes</taxon>
        <taxon>Sordariomycetidae</taxon>
        <taxon>Sordariales</taxon>
        <taxon>Chaetomiaceae</taxon>
        <taxon>Thermothielavioides</taxon>
        <taxon>Thermothielavioides terrestris</taxon>
    </lineage>
</organism>
<dbReference type="PANTHER" id="PTHR12460:SF0">
    <property type="entry name" value="CID DOMAIN-CONTAINING PROTEIN-RELATED"/>
    <property type="match status" value="1"/>
</dbReference>
<feature type="region of interest" description="Disordered" evidence="1">
    <location>
        <begin position="455"/>
        <end position="485"/>
    </location>
</feature>
<dbReference type="HOGENOM" id="CLU_437541_0_0_1"/>
<dbReference type="GO" id="GO:0000993">
    <property type="term" value="F:RNA polymerase II complex binding"/>
    <property type="evidence" value="ECO:0007669"/>
    <property type="project" value="TreeGrafter"/>
</dbReference>
<gene>
    <name evidence="3" type="ORF">THITE_2129788</name>
</gene>
<dbReference type="KEGG" id="ttt:THITE_2129788"/>
<dbReference type="GO" id="GO:0031124">
    <property type="term" value="P:mRNA 3'-end processing"/>
    <property type="evidence" value="ECO:0007669"/>
    <property type="project" value="TreeGrafter"/>
</dbReference>
<dbReference type="eggNOG" id="ENOG502SGXN">
    <property type="taxonomic scope" value="Eukaryota"/>
</dbReference>
<feature type="compositionally biased region" description="Low complexity" evidence="1">
    <location>
        <begin position="455"/>
        <end position="483"/>
    </location>
</feature>
<dbReference type="AlphaFoldDB" id="G2R7S2"/>
<keyword evidence="4" id="KW-1185">Reference proteome</keyword>
<feature type="signal peptide" evidence="2">
    <location>
        <begin position="1"/>
        <end position="19"/>
    </location>
</feature>
<keyword evidence="2" id="KW-0732">Signal</keyword>
<feature type="chain" id="PRO_5003436984" description="Carbohydrate-binding module family 19 domain-containing protein" evidence="2">
    <location>
        <begin position="20"/>
        <end position="661"/>
    </location>
</feature>
<protein>
    <recommendedName>
        <fullName evidence="5">Carbohydrate-binding module family 19 domain-containing protein</fullName>
    </recommendedName>
</protein>
<feature type="compositionally biased region" description="Low complexity" evidence="1">
    <location>
        <begin position="393"/>
        <end position="434"/>
    </location>
</feature>
<dbReference type="Proteomes" id="UP000008181">
    <property type="component" value="Chromosome 3"/>
</dbReference>
<dbReference type="STRING" id="578455.G2R7S2"/>
<dbReference type="PANTHER" id="PTHR12460">
    <property type="entry name" value="CYCLIN-DEPENDENT KINASE INHIBITOR-RELATED PROTEIN"/>
    <property type="match status" value="1"/>
</dbReference>
<proteinExistence type="predicted"/>
<accession>G2R7S2</accession>
<dbReference type="GeneID" id="11516274"/>
<name>G2R7S2_THETT</name>
<feature type="region of interest" description="Disordered" evidence="1">
    <location>
        <begin position="591"/>
        <end position="610"/>
    </location>
</feature>
<dbReference type="RefSeq" id="XP_003654317.1">
    <property type="nucleotide sequence ID" value="XM_003654269.1"/>
</dbReference>
<reference evidence="3 4" key="1">
    <citation type="journal article" date="2011" name="Nat. Biotechnol.">
        <title>Comparative genomic analysis of the thermophilic biomass-degrading fungi Myceliophthora thermophila and Thielavia terrestris.</title>
        <authorList>
            <person name="Berka R.M."/>
            <person name="Grigoriev I.V."/>
            <person name="Otillar R."/>
            <person name="Salamov A."/>
            <person name="Grimwood J."/>
            <person name="Reid I."/>
            <person name="Ishmael N."/>
            <person name="John T."/>
            <person name="Darmond C."/>
            <person name="Moisan M.-C."/>
            <person name="Henrissat B."/>
            <person name="Coutinho P.M."/>
            <person name="Lombard V."/>
            <person name="Natvig D.O."/>
            <person name="Lindquist E."/>
            <person name="Schmutz J."/>
            <person name="Lucas S."/>
            <person name="Harris P."/>
            <person name="Powlowski J."/>
            <person name="Bellemare A."/>
            <person name="Taylor D."/>
            <person name="Butler G."/>
            <person name="de Vries R.P."/>
            <person name="Allijn I.E."/>
            <person name="van den Brink J."/>
            <person name="Ushinsky S."/>
            <person name="Storms R."/>
            <person name="Powell A.J."/>
            <person name="Paulsen I.T."/>
            <person name="Elbourne L.D.H."/>
            <person name="Baker S.E."/>
            <person name="Magnuson J."/>
            <person name="LaBoissiere S."/>
            <person name="Clutterbuck A.J."/>
            <person name="Martinez D."/>
            <person name="Wogulis M."/>
            <person name="de Leon A.L."/>
            <person name="Rey M.W."/>
            <person name="Tsang A."/>
        </authorList>
    </citation>
    <scope>NUCLEOTIDE SEQUENCE [LARGE SCALE GENOMIC DNA]</scope>
    <source>
        <strain evidence="4">ATCC 38088 / NRRL 8126</strain>
    </source>
</reference>
<dbReference type="OrthoDB" id="2362516at2759"/>
<dbReference type="EMBL" id="CP003011">
    <property type="protein sequence ID" value="AEO67981.1"/>
    <property type="molecule type" value="Genomic_DNA"/>
</dbReference>
<evidence type="ECO:0000313" key="4">
    <source>
        <dbReference type="Proteomes" id="UP000008181"/>
    </source>
</evidence>
<sequence>MRTTTLIYHALSLVAAVKAGPLRRRLQPWAPAANVPRQASSQTASSNGQATLTVLSTGPQLSSIATATTTAATTAATAGVVSHRLPTPFDACYVDGSGELCVIRRGELSSHQLAKLDIYNCRDRGHCQLHHFGARWSCKHSPGQRSQLVASQLVASQLCDSCFSCRPIESIRIAWQHPHASSCKDGHLPDIACIGIEPPVDCSEHPKRFVFSRSKHACLVISHGVGAKYRQRTQCIFGRRPCYGIQRTGVVSSPLQHARLSRIYRNVSPYRFIVHPHRHLFHPAHRHGIPPATSTVSPDVYQSNLQIARGYNNVFATLTEQSACEVGQAACVAGGLGLCPSGQSFKVIPCPDPGAACFALPMNTTEGVLVGCANIVEAKRILGSVPDAMIPTSSLGASSTAPSTTSPASSTDPASSVPGGASSKSAASTAASSTDNSRITSTTTVTVVAGTGTVTVTANPDAAGPTSSETSTSPSESIPSSASLLTDPITRTATVSLSTGLGTITLTINPNPTDDPAATATTASESHPAVSVPLSVGVPASSVAFSLPSTIVFTTIAQPTTTSSTSSSPRLVVIPITDDPTTTTTAAAAATATTQPTRTGAGTSAGAANGAAVTSSSSSAAVTVTVTKMQTQLVTVTETQRETVTATTTATVTAKSVVVQV</sequence>
<evidence type="ECO:0000313" key="3">
    <source>
        <dbReference type="EMBL" id="AEO67981.1"/>
    </source>
</evidence>
<feature type="region of interest" description="Disordered" evidence="1">
    <location>
        <begin position="393"/>
        <end position="439"/>
    </location>
</feature>